<dbReference type="InterPro" id="IPR036890">
    <property type="entry name" value="HATPase_C_sf"/>
</dbReference>
<feature type="domain" description="Histidine kinase" evidence="13">
    <location>
        <begin position="157"/>
        <end position="365"/>
    </location>
</feature>
<dbReference type="Pfam" id="PF02518">
    <property type="entry name" value="HATPase_c"/>
    <property type="match status" value="1"/>
</dbReference>
<dbReference type="Gene3D" id="3.30.565.10">
    <property type="entry name" value="Histidine kinase-like ATPase, C-terminal domain"/>
    <property type="match status" value="1"/>
</dbReference>
<dbReference type="Gene3D" id="6.10.340.10">
    <property type="match status" value="1"/>
</dbReference>
<dbReference type="Pfam" id="PF00672">
    <property type="entry name" value="HAMP"/>
    <property type="match status" value="1"/>
</dbReference>
<evidence type="ECO:0000256" key="1">
    <source>
        <dbReference type="ARBA" id="ARBA00000085"/>
    </source>
</evidence>
<name>A0A4R2LIU1_9FIRM</name>
<keyword evidence="16" id="KW-1185">Reference proteome</keyword>
<evidence type="ECO:0000256" key="5">
    <source>
        <dbReference type="ARBA" id="ARBA00022679"/>
    </source>
</evidence>
<gene>
    <name evidence="15" type="ORF">EV212_104169</name>
</gene>
<dbReference type="CDD" id="cd00075">
    <property type="entry name" value="HATPase"/>
    <property type="match status" value="1"/>
</dbReference>
<sequence>MKRKMSLKIKLTIMSVVILTTMCIALAASTIFIADSIVAATLTTPAKSIGPSTEVTVTQDSVPSVDAALGQFRGNTIVVMICLIVFGSVLTYVFASKTLKPLEHLTETVDNININNLDENIPIPHTGDEVDRLTQSFNDMTTKLNQSYQVQKNFSANAAHELRTPLAMLQTQVEVFQMKSDRSATEYNALLQSITESTDRLSHLVNDLLSFTNEQEIDLSYPVDLRSLLDETVFELEEAAEAKQIQVTVSGEGTVYGNDSLLQRAFYNLITNAIRYNVDGGCVDIQIESSRVIISDTGIGIPDEAKPNIFNTFFCVDKSRSRELGGSGLGLAIVKNIIEKHNGYIYVKNNLPQGSVFVVGFDKKEFE</sequence>
<organism evidence="15 16">
    <name type="scientific">Frisingicoccus caecimuris</name>
    <dbReference type="NCBI Taxonomy" id="1796636"/>
    <lineage>
        <taxon>Bacteria</taxon>
        <taxon>Bacillati</taxon>
        <taxon>Bacillota</taxon>
        <taxon>Clostridia</taxon>
        <taxon>Lachnospirales</taxon>
        <taxon>Lachnospiraceae</taxon>
        <taxon>Frisingicoccus</taxon>
    </lineage>
</organism>
<keyword evidence="8 11" id="KW-1133">Transmembrane helix</keyword>
<dbReference type="InterPro" id="IPR004358">
    <property type="entry name" value="Sig_transdc_His_kin-like_C"/>
</dbReference>
<dbReference type="InterPro" id="IPR003661">
    <property type="entry name" value="HisK_dim/P_dom"/>
</dbReference>
<evidence type="ECO:0000256" key="11">
    <source>
        <dbReference type="SAM" id="Phobius"/>
    </source>
</evidence>
<evidence type="ECO:0000256" key="7">
    <source>
        <dbReference type="ARBA" id="ARBA00022777"/>
    </source>
</evidence>
<keyword evidence="7 15" id="KW-0418">Kinase</keyword>
<dbReference type="PRINTS" id="PR00344">
    <property type="entry name" value="BCTRLSENSOR"/>
</dbReference>
<accession>A0A4R2LIU1</accession>
<dbReference type="PROSITE" id="PS50109">
    <property type="entry name" value="HIS_KIN"/>
    <property type="match status" value="1"/>
</dbReference>
<dbReference type="EC" id="2.7.13.3" evidence="3"/>
<feature type="chain" id="PRO_5020868209" description="histidine kinase" evidence="12">
    <location>
        <begin position="28"/>
        <end position="367"/>
    </location>
</feature>
<comment type="catalytic activity">
    <reaction evidence="1">
        <text>ATP + protein L-histidine = ADP + protein N-phospho-L-histidine.</text>
        <dbReference type="EC" id="2.7.13.3"/>
    </reaction>
</comment>
<dbReference type="GO" id="GO:0000155">
    <property type="term" value="F:phosphorelay sensor kinase activity"/>
    <property type="evidence" value="ECO:0007669"/>
    <property type="project" value="InterPro"/>
</dbReference>
<dbReference type="Gene3D" id="1.10.287.130">
    <property type="match status" value="1"/>
</dbReference>
<dbReference type="SUPFAM" id="SSF158472">
    <property type="entry name" value="HAMP domain-like"/>
    <property type="match status" value="1"/>
</dbReference>
<dbReference type="FunFam" id="3.30.565.10:FF:000006">
    <property type="entry name" value="Sensor histidine kinase WalK"/>
    <property type="match status" value="1"/>
</dbReference>
<evidence type="ECO:0000313" key="16">
    <source>
        <dbReference type="Proteomes" id="UP000295711"/>
    </source>
</evidence>
<evidence type="ECO:0000256" key="10">
    <source>
        <dbReference type="ARBA" id="ARBA00023136"/>
    </source>
</evidence>
<feature type="transmembrane region" description="Helical" evidence="11">
    <location>
        <begin position="77"/>
        <end position="95"/>
    </location>
</feature>
<dbReference type="OrthoDB" id="9813151at2"/>
<dbReference type="SUPFAM" id="SSF55874">
    <property type="entry name" value="ATPase domain of HSP90 chaperone/DNA topoisomerase II/histidine kinase"/>
    <property type="match status" value="1"/>
</dbReference>
<dbReference type="InterPro" id="IPR003660">
    <property type="entry name" value="HAMP_dom"/>
</dbReference>
<keyword evidence="10 11" id="KW-0472">Membrane</keyword>
<evidence type="ECO:0000256" key="12">
    <source>
        <dbReference type="SAM" id="SignalP"/>
    </source>
</evidence>
<dbReference type="GO" id="GO:0005886">
    <property type="term" value="C:plasma membrane"/>
    <property type="evidence" value="ECO:0007669"/>
    <property type="project" value="TreeGrafter"/>
</dbReference>
<comment type="caution">
    <text evidence="15">The sequence shown here is derived from an EMBL/GenBank/DDBJ whole genome shotgun (WGS) entry which is preliminary data.</text>
</comment>
<dbReference type="RefSeq" id="WP_132090481.1">
    <property type="nucleotide sequence ID" value="NZ_JANKAQ010000004.1"/>
</dbReference>
<evidence type="ECO:0000256" key="8">
    <source>
        <dbReference type="ARBA" id="ARBA00022989"/>
    </source>
</evidence>
<protein>
    <recommendedName>
        <fullName evidence="3">histidine kinase</fullName>
        <ecNumber evidence="3">2.7.13.3</ecNumber>
    </recommendedName>
</protein>
<evidence type="ECO:0000256" key="3">
    <source>
        <dbReference type="ARBA" id="ARBA00012438"/>
    </source>
</evidence>
<keyword evidence="9" id="KW-0902">Two-component regulatory system</keyword>
<feature type="signal peptide" evidence="12">
    <location>
        <begin position="1"/>
        <end position="27"/>
    </location>
</feature>
<evidence type="ECO:0000259" key="13">
    <source>
        <dbReference type="PROSITE" id="PS50109"/>
    </source>
</evidence>
<keyword evidence="4" id="KW-0597">Phosphoprotein</keyword>
<dbReference type="FunFam" id="1.10.287.130:FF:000001">
    <property type="entry name" value="Two-component sensor histidine kinase"/>
    <property type="match status" value="1"/>
</dbReference>
<dbReference type="PANTHER" id="PTHR45436">
    <property type="entry name" value="SENSOR HISTIDINE KINASE YKOH"/>
    <property type="match status" value="1"/>
</dbReference>
<evidence type="ECO:0000313" key="15">
    <source>
        <dbReference type="EMBL" id="TCO85114.1"/>
    </source>
</evidence>
<dbReference type="InterPro" id="IPR036097">
    <property type="entry name" value="HisK_dim/P_sf"/>
</dbReference>
<dbReference type="PROSITE" id="PS50885">
    <property type="entry name" value="HAMP"/>
    <property type="match status" value="1"/>
</dbReference>
<keyword evidence="12" id="KW-0732">Signal</keyword>
<proteinExistence type="predicted"/>
<dbReference type="CDD" id="cd00082">
    <property type="entry name" value="HisKA"/>
    <property type="match status" value="1"/>
</dbReference>
<evidence type="ECO:0000256" key="9">
    <source>
        <dbReference type="ARBA" id="ARBA00023012"/>
    </source>
</evidence>
<reference evidence="15 16" key="1">
    <citation type="submission" date="2019-03" db="EMBL/GenBank/DDBJ databases">
        <title>Genomic Encyclopedia of Type Strains, Phase IV (KMG-IV): sequencing the most valuable type-strain genomes for metagenomic binning, comparative biology and taxonomic classification.</title>
        <authorList>
            <person name="Goeker M."/>
        </authorList>
    </citation>
    <scope>NUCLEOTIDE SEQUENCE [LARGE SCALE GENOMIC DNA]</scope>
    <source>
        <strain evidence="15 16">DSM 28559</strain>
    </source>
</reference>
<evidence type="ECO:0000256" key="4">
    <source>
        <dbReference type="ARBA" id="ARBA00022553"/>
    </source>
</evidence>
<dbReference type="InterPro" id="IPR050428">
    <property type="entry name" value="TCS_sensor_his_kinase"/>
</dbReference>
<evidence type="ECO:0000256" key="2">
    <source>
        <dbReference type="ARBA" id="ARBA00004370"/>
    </source>
</evidence>
<dbReference type="EMBL" id="SLXA01000004">
    <property type="protein sequence ID" value="TCO85114.1"/>
    <property type="molecule type" value="Genomic_DNA"/>
</dbReference>
<dbReference type="InterPro" id="IPR003594">
    <property type="entry name" value="HATPase_dom"/>
</dbReference>
<dbReference type="PANTHER" id="PTHR45436:SF5">
    <property type="entry name" value="SENSOR HISTIDINE KINASE TRCS"/>
    <property type="match status" value="1"/>
</dbReference>
<dbReference type="SMART" id="SM00388">
    <property type="entry name" value="HisKA"/>
    <property type="match status" value="1"/>
</dbReference>
<evidence type="ECO:0000259" key="14">
    <source>
        <dbReference type="PROSITE" id="PS50885"/>
    </source>
</evidence>
<dbReference type="CDD" id="cd06225">
    <property type="entry name" value="HAMP"/>
    <property type="match status" value="1"/>
</dbReference>
<keyword evidence="5" id="KW-0808">Transferase</keyword>
<feature type="domain" description="HAMP" evidence="14">
    <location>
        <begin position="96"/>
        <end position="149"/>
    </location>
</feature>
<dbReference type="AlphaFoldDB" id="A0A4R2LIU1"/>
<dbReference type="SMART" id="SM00387">
    <property type="entry name" value="HATPase_c"/>
    <property type="match status" value="1"/>
</dbReference>
<dbReference type="Pfam" id="PF00512">
    <property type="entry name" value="HisKA"/>
    <property type="match status" value="1"/>
</dbReference>
<dbReference type="InterPro" id="IPR005467">
    <property type="entry name" value="His_kinase_dom"/>
</dbReference>
<keyword evidence="6 11" id="KW-0812">Transmembrane</keyword>
<dbReference type="Proteomes" id="UP000295711">
    <property type="component" value="Unassembled WGS sequence"/>
</dbReference>
<comment type="subcellular location">
    <subcellularLocation>
        <location evidence="2">Membrane</location>
    </subcellularLocation>
</comment>
<dbReference type="SUPFAM" id="SSF47384">
    <property type="entry name" value="Homodimeric domain of signal transducing histidine kinase"/>
    <property type="match status" value="1"/>
</dbReference>
<evidence type="ECO:0000256" key="6">
    <source>
        <dbReference type="ARBA" id="ARBA00022692"/>
    </source>
</evidence>
<dbReference type="SMART" id="SM00304">
    <property type="entry name" value="HAMP"/>
    <property type="match status" value="1"/>
</dbReference>